<name>A0A6A6NAK5_HEVBR</name>
<organism evidence="2 3">
    <name type="scientific">Hevea brasiliensis</name>
    <name type="common">Para rubber tree</name>
    <name type="synonym">Siphonia brasiliensis</name>
    <dbReference type="NCBI Taxonomy" id="3981"/>
    <lineage>
        <taxon>Eukaryota</taxon>
        <taxon>Viridiplantae</taxon>
        <taxon>Streptophyta</taxon>
        <taxon>Embryophyta</taxon>
        <taxon>Tracheophyta</taxon>
        <taxon>Spermatophyta</taxon>
        <taxon>Magnoliopsida</taxon>
        <taxon>eudicotyledons</taxon>
        <taxon>Gunneridae</taxon>
        <taxon>Pentapetalae</taxon>
        <taxon>rosids</taxon>
        <taxon>fabids</taxon>
        <taxon>Malpighiales</taxon>
        <taxon>Euphorbiaceae</taxon>
        <taxon>Crotonoideae</taxon>
        <taxon>Micrandreae</taxon>
        <taxon>Hevea</taxon>
    </lineage>
</organism>
<protein>
    <recommendedName>
        <fullName evidence="1">Reverse transcriptase Ty1/copia-type domain-containing protein</fullName>
    </recommendedName>
</protein>
<comment type="caution">
    <text evidence="2">The sequence shown here is derived from an EMBL/GenBank/DDBJ whole genome shotgun (WGS) entry which is preliminary data.</text>
</comment>
<dbReference type="PANTHER" id="PTHR11439">
    <property type="entry name" value="GAG-POL-RELATED RETROTRANSPOSON"/>
    <property type="match status" value="1"/>
</dbReference>
<evidence type="ECO:0000259" key="1">
    <source>
        <dbReference type="Pfam" id="PF07727"/>
    </source>
</evidence>
<evidence type="ECO:0000313" key="3">
    <source>
        <dbReference type="Proteomes" id="UP000467840"/>
    </source>
</evidence>
<sequence length="189" mass="21418">MKKQLSDEFEMKDLSAAKKILRMEITRNKSIGKLFLSQQAYVEKVLKRFNMNNAKPMTIPFAAHFKLFANMSSKIDEEMEHMSHIPYSSVVGSILYAIVCTRPNISHAVSIGTTDVSLTFNRTKVSDSVIGYIDSDFVRDLDKRRFLTSYLFTLSGSVISWKTILQAIVALSTIEAEYMTLVETVKEAL</sequence>
<gene>
    <name evidence="2" type="ORF">GH714_037815</name>
</gene>
<feature type="domain" description="Reverse transcriptase Ty1/copia-type" evidence="1">
    <location>
        <begin position="1"/>
        <end position="61"/>
    </location>
</feature>
<dbReference type="CDD" id="cd09272">
    <property type="entry name" value="RNase_HI_RT_Ty1"/>
    <property type="match status" value="1"/>
</dbReference>
<proteinExistence type="predicted"/>
<dbReference type="AlphaFoldDB" id="A0A6A6NAK5"/>
<reference evidence="2 3" key="1">
    <citation type="journal article" date="2020" name="Mol. Plant">
        <title>The Chromosome-Based Rubber Tree Genome Provides New Insights into Spurge Genome Evolution and Rubber Biosynthesis.</title>
        <authorList>
            <person name="Liu J."/>
            <person name="Shi C."/>
            <person name="Shi C.C."/>
            <person name="Li W."/>
            <person name="Zhang Q.J."/>
            <person name="Zhang Y."/>
            <person name="Li K."/>
            <person name="Lu H.F."/>
            <person name="Shi C."/>
            <person name="Zhu S.T."/>
            <person name="Xiao Z.Y."/>
            <person name="Nan H."/>
            <person name="Yue Y."/>
            <person name="Zhu X.G."/>
            <person name="Wu Y."/>
            <person name="Hong X.N."/>
            <person name="Fan G.Y."/>
            <person name="Tong Y."/>
            <person name="Zhang D."/>
            <person name="Mao C.L."/>
            <person name="Liu Y.L."/>
            <person name="Hao S.J."/>
            <person name="Liu W.Q."/>
            <person name="Lv M.Q."/>
            <person name="Zhang H.B."/>
            <person name="Liu Y."/>
            <person name="Hu-Tang G.R."/>
            <person name="Wang J.P."/>
            <person name="Wang J.H."/>
            <person name="Sun Y.H."/>
            <person name="Ni S.B."/>
            <person name="Chen W.B."/>
            <person name="Zhang X.C."/>
            <person name="Jiao Y.N."/>
            <person name="Eichler E.E."/>
            <person name="Li G.H."/>
            <person name="Liu X."/>
            <person name="Gao L.Z."/>
        </authorList>
    </citation>
    <scope>NUCLEOTIDE SEQUENCE [LARGE SCALE GENOMIC DNA]</scope>
    <source>
        <strain evidence="3">cv. GT1</strain>
        <tissue evidence="2">Leaf</tissue>
    </source>
</reference>
<dbReference type="PANTHER" id="PTHR11439:SF491">
    <property type="entry name" value="INTEGRASE CATALYTIC DOMAIN-CONTAINING PROTEIN"/>
    <property type="match status" value="1"/>
</dbReference>
<dbReference type="Proteomes" id="UP000467840">
    <property type="component" value="Chromosome 10"/>
</dbReference>
<dbReference type="Pfam" id="PF07727">
    <property type="entry name" value="RVT_2"/>
    <property type="match status" value="1"/>
</dbReference>
<evidence type="ECO:0000313" key="2">
    <source>
        <dbReference type="EMBL" id="KAF2321259.1"/>
    </source>
</evidence>
<dbReference type="EMBL" id="JAAGAX010000003">
    <property type="protein sequence ID" value="KAF2321259.1"/>
    <property type="molecule type" value="Genomic_DNA"/>
</dbReference>
<accession>A0A6A6NAK5</accession>
<dbReference type="InterPro" id="IPR013103">
    <property type="entry name" value="RVT_2"/>
</dbReference>
<keyword evidence="3" id="KW-1185">Reference proteome</keyword>